<dbReference type="GO" id="GO:0005886">
    <property type="term" value="C:plasma membrane"/>
    <property type="evidence" value="ECO:0007669"/>
    <property type="project" value="UniProtKB-SubCell"/>
</dbReference>
<dbReference type="InterPro" id="IPR003660">
    <property type="entry name" value="HAMP_dom"/>
</dbReference>
<evidence type="ECO:0000256" key="1">
    <source>
        <dbReference type="ARBA" id="ARBA00004651"/>
    </source>
</evidence>
<evidence type="ECO:0000256" key="4">
    <source>
        <dbReference type="ARBA" id="ARBA00022679"/>
    </source>
</evidence>
<evidence type="ECO:0000313" key="8">
    <source>
        <dbReference type="EMBL" id="PAE88284.1"/>
    </source>
</evidence>
<dbReference type="AlphaFoldDB" id="A0A268NXR9"/>
<feature type="transmembrane region" description="Helical" evidence="6">
    <location>
        <begin position="276"/>
        <end position="297"/>
    </location>
</feature>
<feature type="transmembrane region" description="Helical" evidence="6">
    <location>
        <begin position="12"/>
        <end position="30"/>
    </location>
</feature>
<keyword evidence="5 6" id="KW-0472">Membrane</keyword>
<dbReference type="SUPFAM" id="SSF55874">
    <property type="entry name" value="ATPase domain of HSP90 chaperone/DNA topoisomerase II/histidine kinase"/>
    <property type="match status" value="1"/>
</dbReference>
<dbReference type="EMBL" id="NPCC01000017">
    <property type="protein sequence ID" value="PAE88284.1"/>
    <property type="molecule type" value="Genomic_DNA"/>
</dbReference>
<evidence type="ECO:0000256" key="5">
    <source>
        <dbReference type="ARBA" id="ARBA00023136"/>
    </source>
</evidence>
<comment type="subcellular location">
    <subcellularLocation>
        <location evidence="1">Cell membrane</location>
        <topology evidence="1">Multi-pass membrane protein</topology>
    </subcellularLocation>
</comment>
<keyword evidence="3" id="KW-0597">Phosphoprotein</keyword>
<keyword evidence="2" id="KW-1003">Cell membrane</keyword>
<dbReference type="RefSeq" id="WP_095326795.1">
    <property type="nucleotide sequence ID" value="NZ_JAUPFF010000007.1"/>
</dbReference>
<dbReference type="InterPro" id="IPR036890">
    <property type="entry name" value="HATPase_C_sf"/>
</dbReference>
<organism evidence="8 9">
    <name type="scientific">Shouchella clausii</name>
    <name type="common">Alkalihalobacillus clausii</name>
    <dbReference type="NCBI Taxonomy" id="79880"/>
    <lineage>
        <taxon>Bacteria</taxon>
        <taxon>Bacillati</taxon>
        <taxon>Bacillota</taxon>
        <taxon>Bacilli</taxon>
        <taxon>Bacillales</taxon>
        <taxon>Bacillaceae</taxon>
        <taxon>Shouchella</taxon>
    </lineage>
</organism>
<dbReference type="PANTHER" id="PTHR34220:SF7">
    <property type="entry name" value="SENSOR HISTIDINE KINASE YPDA"/>
    <property type="match status" value="1"/>
</dbReference>
<keyword evidence="6" id="KW-1133">Transmembrane helix</keyword>
<dbReference type="Pfam" id="PF06580">
    <property type="entry name" value="His_kinase"/>
    <property type="match status" value="1"/>
</dbReference>
<dbReference type="CDD" id="cd06225">
    <property type="entry name" value="HAMP"/>
    <property type="match status" value="1"/>
</dbReference>
<dbReference type="GO" id="GO:0000155">
    <property type="term" value="F:phosphorelay sensor kinase activity"/>
    <property type="evidence" value="ECO:0007669"/>
    <property type="project" value="InterPro"/>
</dbReference>
<evidence type="ECO:0000256" key="2">
    <source>
        <dbReference type="ARBA" id="ARBA00022475"/>
    </source>
</evidence>
<accession>A0A268NXR9</accession>
<comment type="caution">
    <text evidence="8">The sequence shown here is derived from an EMBL/GenBank/DDBJ whole genome shotgun (WGS) entry which is preliminary data.</text>
</comment>
<reference evidence="8 9" key="1">
    <citation type="submission" date="2017-07" db="EMBL/GenBank/DDBJ databases">
        <title>Isolation and whole genome analysis of endospore-forming bacteria from heroin.</title>
        <authorList>
            <person name="Kalinowski J."/>
            <person name="Ahrens B."/>
            <person name="Al-Dilaimi A."/>
            <person name="Winkler A."/>
            <person name="Wibberg D."/>
            <person name="Schleenbecker U."/>
            <person name="Ruckert C."/>
            <person name="Wolfel R."/>
            <person name="Grass G."/>
        </authorList>
    </citation>
    <scope>NUCLEOTIDE SEQUENCE [LARGE SCALE GENOMIC DNA]</scope>
    <source>
        <strain evidence="8 9">7539</strain>
    </source>
</reference>
<protein>
    <recommendedName>
        <fullName evidence="7">HAMP domain-containing protein</fullName>
    </recommendedName>
</protein>
<sequence>MKQLSLFQKMVASIVLLLLLVMALYTYFYYVSEQVVREEVHSRNLSRLEVTMNRLEADIWQLSQFLIALSIDSDVDKLRNIELMSPYEAVVNKDAVQQKLLLYQQLSNMLVDVSVYLPDGERTISTMPQVPEQPGALSPSWTYVDAGPHNDHAKPYFIQHFQYPSQGKPVGNNVVIEARLYAESIRAHLLSLESSGEETALFYNKDHHAIVSAGNHEAVIEKFNQHGGNQREGMFTYEEDDNEYVVTYVQSPSLGWALIDVVPMEKVLEPIKTTRLWFYVTVAMLLLFGVAAAWLLYTQIHRPIDRLKDGILAFKGADYSVRMKVPKQKEFAIAMNGFNEMAEQIQTLIEQVLAEKIRSQEASLKLLQAQIDPHFLYNCLFYIKNMAKVNNTNAVEAMALHLGDYFRYRVKVEEEKTTIAEEINLVENFLAIHALRKRRLHYDIAIPDEMKTITIPRLIIQPIVENAIVHAIENIEGDGYIQITGEISGDNICLLTVENNGPKLGVGKINQLQRMLEEDVLSESYGMRNVHQRLRQTFAGRSGLVLSESELGGLKVEILFEQEVV</sequence>
<dbReference type="PANTHER" id="PTHR34220">
    <property type="entry name" value="SENSOR HISTIDINE KINASE YPDA"/>
    <property type="match status" value="1"/>
</dbReference>
<dbReference type="InterPro" id="IPR010559">
    <property type="entry name" value="Sig_transdc_His_kin_internal"/>
</dbReference>
<dbReference type="Gene3D" id="6.10.340.10">
    <property type="match status" value="1"/>
</dbReference>
<keyword evidence="6" id="KW-0812">Transmembrane</keyword>
<dbReference type="Gene3D" id="3.30.565.10">
    <property type="entry name" value="Histidine kinase-like ATPase, C-terminal domain"/>
    <property type="match status" value="1"/>
</dbReference>
<evidence type="ECO:0000259" key="7">
    <source>
        <dbReference type="PROSITE" id="PS50885"/>
    </source>
</evidence>
<keyword evidence="4" id="KW-0808">Transferase</keyword>
<feature type="domain" description="HAMP" evidence="7">
    <location>
        <begin position="298"/>
        <end position="350"/>
    </location>
</feature>
<dbReference type="SMART" id="SM00304">
    <property type="entry name" value="HAMP"/>
    <property type="match status" value="1"/>
</dbReference>
<gene>
    <name evidence="8" type="ORF">CHH72_13470</name>
</gene>
<dbReference type="PROSITE" id="PS50885">
    <property type="entry name" value="HAMP"/>
    <property type="match status" value="1"/>
</dbReference>
<proteinExistence type="predicted"/>
<dbReference type="InterPro" id="IPR050640">
    <property type="entry name" value="Bact_2-comp_sensor_kinase"/>
</dbReference>
<name>A0A268NXR9_SHOCL</name>
<evidence type="ECO:0000256" key="3">
    <source>
        <dbReference type="ARBA" id="ARBA00022553"/>
    </source>
</evidence>
<evidence type="ECO:0000256" key="6">
    <source>
        <dbReference type="SAM" id="Phobius"/>
    </source>
</evidence>
<evidence type="ECO:0000313" key="9">
    <source>
        <dbReference type="Proteomes" id="UP000216207"/>
    </source>
</evidence>
<dbReference type="Proteomes" id="UP000216207">
    <property type="component" value="Unassembled WGS sequence"/>
</dbReference>